<gene>
    <name evidence="4" type="ORF">DP130_05565</name>
</gene>
<comment type="caution">
    <text evidence="2">Lacks conserved residue(s) required for the propagation of feature annotation.</text>
</comment>
<proteinExistence type="inferred from homology"/>
<name>A0A4Q0VCV6_CLOTA</name>
<organism evidence="4 5">
    <name type="scientific">Clostridium tetani</name>
    <dbReference type="NCBI Taxonomy" id="1513"/>
    <lineage>
        <taxon>Bacteria</taxon>
        <taxon>Bacillati</taxon>
        <taxon>Bacillota</taxon>
        <taxon>Clostridia</taxon>
        <taxon>Eubacteriales</taxon>
        <taxon>Clostridiaceae</taxon>
        <taxon>Clostridium</taxon>
    </lineage>
</organism>
<dbReference type="Pfam" id="PF00436">
    <property type="entry name" value="SSB"/>
    <property type="match status" value="1"/>
</dbReference>
<keyword evidence="1 2" id="KW-0238">DNA-binding</keyword>
<sequence length="122" mass="14147">MMNKVMLIGRLAKDSELRYVGVENKPVLNLILAVQRPYLNSNGEKDVDFIPVSYWRRAAEALNPYLKKGKLISIMGRVNIRVLEREDGTKRYITQITSEEIQFLDYGKKKEETNEKDNVKIS</sequence>
<dbReference type="EMBL" id="QMAP01000004">
    <property type="protein sequence ID" value="RXI49524.1"/>
    <property type="molecule type" value="Genomic_DNA"/>
</dbReference>
<dbReference type="GO" id="GO:0006260">
    <property type="term" value="P:DNA replication"/>
    <property type="evidence" value="ECO:0007669"/>
    <property type="project" value="InterPro"/>
</dbReference>
<dbReference type="AlphaFoldDB" id="A0A4Q0VCV6"/>
<evidence type="ECO:0000256" key="2">
    <source>
        <dbReference type="HAMAP-Rule" id="MF_00984"/>
    </source>
</evidence>
<dbReference type="PIRSF" id="PIRSF002070">
    <property type="entry name" value="SSB"/>
    <property type="match status" value="1"/>
</dbReference>
<dbReference type="InterPro" id="IPR011344">
    <property type="entry name" value="ssDNA-bd"/>
</dbReference>
<dbReference type="GO" id="GO:0009295">
    <property type="term" value="C:nucleoid"/>
    <property type="evidence" value="ECO:0007669"/>
    <property type="project" value="TreeGrafter"/>
</dbReference>
<dbReference type="PANTHER" id="PTHR10302:SF27">
    <property type="entry name" value="SINGLE-STRANDED DNA-BINDING PROTEIN"/>
    <property type="match status" value="1"/>
</dbReference>
<dbReference type="HAMAP" id="MF_00984">
    <property type="entry name" value="SSB"/>
    <property type="match status" value="1"/>
</dbReference>
<dbReference type="InterPro" id="IPR012340">
    <property type="entry name" value="NA-bd_OB-fold"/>
</dbReference>
<dbReference type="Proteomes" id="UP000290921">
    <property type="component" value="Unassembled WGS sequence"/>
</dbReference>
<evidence type="ECO:0000256" key="1">
    <source>
        <dbReference type="ARBA" id="ARBA00023125"/>
    </source>
</evidence>
<reference evidence="4 5" key="1">
    <citation type="submission" date="2018-06" db="EMBL/GenBank/DDBJ databases">
        <title>Genome conservation of Clostridium tetani.</title>
        <authorList>
            <person name="Bruggemann H."/>
            <person name="Popoff M.R."/>
        </authorList>
    </citation>
    <scope>NUCLEOTIDE SEQUENCE [LARGE SCALE GENOMIC DNA]</scope>
    <source>
        <strain evidence="4 5">2017.061</strain>
    </source>
</reference>
<dbReference type="SUPFAM" id="SSF50249">
    <property type="entry name" value="Nucleic acid-binding proteins"/>
    <property type="match status" value="1"/>
</dbReference>
<accession>A0A4Q0VCV6</accession>
<protein>
    <recommendedName>
        <fullName evidence="2 3">Single-stranded DNA-binding protein</fullName>
        <shortName evidence="2">SSB</shortName>
    </recommendedName>
</protein>
<comment type="caution">
    <text evidence="4">The sequence shown here is derived from an EMBL/GenBank/DDBJ whole genome shotgun (WGS) entry which is preliminary data.</text>
</comment>
<evidence type="ECO:0000313" key="5">
    <source>
        <dbReference type="Proteomes" id="UP000290921"/>
    </source>
</evidence>
<dbReference type="PROSITE" id="PS50935">
    <property type="entry name" value="SSB"/>
    <property type="match status" value="1"/>
</dbReference>
<evidence type="ECO:0000313" key="4">
    <source>
        <dbReference type="EMBL" id="RXI49524.1"/>
    </source>
</evidence>
<evidence type="ECO:0000256" key="3">
    <source>
        <dbReference type="PIRNR" id="PIRNR002070"/>
    </source>
</evidence>
<dbReference type="NCBIfam" id="TIGR00621">
    <property type="entry name" value="ssb"/>
    <property type="match status" value="1"/>
</dbReference>
<dbReference type="GO" id="GO:0003697">
    <property type="term" value="F:single-stranded DNA binding"/>
    <property type="evidence" value="ECO:0007669"/>
    <property type="project" value="UniProtKB-UniRule"/>
</dbReference>
<dbReference type="Gene3D" id="2.40.50.140">
    <property type="entry name" value="Nucleic acid-binding proteins"/>
    <property type="match status" value="1"/>
</dbReference>
<dbReference type="PANTHER" id="PTHR10302">
    <property type="entry name" value="SINGLE-STRANDED DNA-BINDING PROTEIN"/>
    <property type="match status" value="1"/>
</dbReference>
<comment type="subunit">
    <text evidence="2">Homotetramer.</text>
</comment>
<dbReference type="InterPro" id="IPR000424">
    <property type="entry name" value="Primosome_PriB/ssb"/>
</dbReference>
<dbReference type="CDD" id="cd04496">
    <property type="entry name" value="SSB_OBF"/>
    <property type="match status" value="1"/>
</dbReference>